<organism evidence="1 2">
    <name type="scientific">Flammeovirga agarivorans</name>
    <dbReference type="NCBI Taxonomy" id="2726742"/>
    <lineage>
        <taxon>Bacteria</taxon>
        <taxon>Pseudomonadati</taxon>
        <taxon>Bacteroidota</taxon>
        <taxon>Cytophagia</taxon>
        <taxon>Cytophagales</taxon>
        <taxon>Flammeovirgaceae</taxon>
        <taxon>Flammeovirga</taxon>
    </lineage>
</organism>
<sequence>MYDQHASALEDLRIYNALGYVLSKKAAITVGHMWTWDQEDYSNVFRYSLYLTL</sequence>
<evidence type="ECO:0000313" key="2">
    <source>
        <dbReference type="Proteomes" id="UP000585050"/>
    </source>
</evidence>
<comment type="caution">
    <text evidence="1">The sequence shown here is derived from an EMBL/GenBank/DDBJ whole genome shotgun (WGS) entry which is preliminary data.</text>
</comment>
<dbReference type="AlphaFoldDB" id="A0A7X8XYR7"/>
<dbReference type="RefSeq" id="WP_168884993.1">
    <property type="nucleotide sequence ID" value="NZ_JABAIL010000011.1"/>
</dbReference>
<name>A0A7X8XYR7_9BACT</name>
<keyword evidence="2" id="KW-1185">Reference proteome</keyword>
<dbReference type="Proteomes" id="UP000585050">
    <property type="component" value="Unassembled WGS sequence"/>
</dbReference>
<dbReference type="EMBL" id="JABAIL010000011">
    <property type="protein sequence ID" value="NLR94280.1"/>
    <property type="molecule type" value="Genomic_DNA"/>
</dbReference>
<reference evidence="1 2" key="1">
    <citation type="submission" date="2020-04" db="EMBL/GenBank/DDBJ databases">
        <title>Flammeovirga sp. SR4, a novel species isolated from seawater.</title>
        <authorList>
            <person name="Wang X."/>
        </authorList>
    </citation>
    <scope>NUCLEOTIDE SEQUENCE [LARGE SCALE GENOMIC DNA]</scope>
    <source>
        <strain evidence="1 2">SR4</strain>
    </source>
</reference>
<evidence type="ECO:0000313" key="1">
    <source>
        <dbReference type="EMBL" id="NLR94280.1"/>
    </source>
</evidence>
<proteinExistence type="predicted"/>
<protein>
    <submittedName>
        <fullName evidence="1">Uncharacterized protein</fullName>
    </submittedName>
</protein>
<gene>
    <name evidence="1" type="ORF">HGP29_23960</name>
</gene>
<accession>A0A7X8XYR7</accession>